<evidence type="ECO:0000313" key="6">
    <source>
        <dbReference type="Proteomes" id="UP000006786"/>
    </source>
</evidence>
<dbReference type="eggNOG" id="ENOG5032SWF">
    <property type="taxonomic scope" value="Bacteria"/>
</dbReference>
<dbReference type="InterPro" id="IPR053946">
    <property type="entry name" value="YscD_ppl_3rd"/>
</dbReference>
<dbReference type="Pfam" id="PF23893">
    <property type="entry name" value="Y4YQ_C"/>
    <property type="match status" value="1"/>
</dbReference>
<dbReference type="SUPFAM" id="SSF49879">
    <property type="entry name" value="SMAD/FHA domain"/>
    <property type="match status" value="1"/>
</dbReference>
<evidence type="ECO:0000259" key="2">
    <source>
        <dbReference type="Pfam" id="PF00498"/>
    </source>
</evidence>
<proteinExistence type="predicted"/>
<dbReference type="STRING" id="391937.NA2_16527"/>
<keyword evidence="6" id="KW-1185">Reference proteome</keyword>
<dbReference type="Pfam" id="PF21934">
    <property type="entry name" value="Yop-YscD_ppl_3rd"/>
    <property type="match status" value="1"/>
</dbReference>
<organism evidence="5 6">
    <name type="scientific">Nitratireductor pacificus pht-3B</name>
    <dbReference type="NCBI Taxonomy" id="391937"/>
    <lineage>
        <taxon>Bacteria</taxon>
        <taxon>Pseudomonadati</taxon>
        <taxon>Pseudomonadota</taxon>
        <taxon>Alphaproteobacteria</taxon>
        <taxon>Hyphomicrobiales</taxon>
        <taxon>Phyllobacteriaceae</taxon>
        <taxon>Nitratireductor</taxon>
    </lineage>
</organism>
<evidence type="ECO:0000256" key="1">
    <source>
        <dbReference type="SAM" id="Phobius"/>
    </source>
</evidence>
<dbReference type="CDD" id="cd00060">
    <property type="entry name" value="FHA"/>
    <property type="match status" value="1"/>
</dbReference>
<dbReference type="Gene3D" id="2.60.200.20">
    <property type="match status" value="1"/>
</dbReference>
<dbReference type="InterPro" id="IPR000253">
    <property type="entry name" value="FHA_dom"/>
</dbReference>
<name>K2N0G0_9HYPH</name>
<evidence type="ECO:0000313" key="5">
    <source>
        <dbReference type="EMBL" id="EKF17683.1"/>
    </source>
</evidence>
<evidence type="ECO:0000259" key="3">
    <source>
        <dbReference type="Pfam" id="PF21934"/>
    </source>
</evidence>
<keyword evidence="1" id="KW-1133">Transmembrane helix</keyword>
<dbReference type="InterPro" id="IPR057770">
    <property type="entry name" value="YscD/Y4YQ_C"/>
</dbReference>
<feature type="domain" description="YscD-like Bon-like" evidence="3">
    <location>
        <begin position="152"/>
        <end position="212"/>
    </location>
</feature>
<feature type="domain" description="FHA" evidence="2">
    <location>
        <begin position="8"/>
        <end position="43"/>
    </location>
</feature>
<dbReference type="PATRIC" id="fig|391937.3.peg.3396"/>
<keyword evidence="1" id="KW-0472">Membrane</keyword>
<gene>
    <name evidence="5" type="ORF">NA2_16527</name>
</gene>
<dbReference type="AlphaFoldDB" id="K2N0G0"/>
<evidence type="ECO:0000259" key="4">
    <source>
        <dbReference type="Pfam" id="PF23893"/>
    </source>
</evidence>
<protein>
    <submittedName>
        <fullName evidence="5">Uncharacterized protein</fullName>
    </submittedName>
</protein>
<sequence length="279" mass="28788">MLDRQVLTIGSSTEADIVLHDAGIAAVHARLRFKGSHVEVEAVGGDIVLADGRVVPEGNGRRCGMPFDAAIGGAQVLLANPAVAPRRAGGMARLLPAAMLLMAAFAVFVAANGLSLAETGGKDGIGENAMIATASVEGDSRETAAQGSAGDAAERLRVRLAELGLETLNVAETGGRLIVAGTVPAAQSALWSNAQAWFDQTFGADVVLVSNAVVGSGAQGEPRLTLQAIWHGERPYIIAGDGARYHEGAFTNDGWLIKRIGDRELVLEKGGAGFALKYP</sequence>
<feature type="transmembrane region" description="Helical" evidence="1">
    <location>
        <begin position="94"/>
        <end position="114"/>
    </location>
</feature>
<reference evidence="5 6" key="1">
    <citation type="journal article" date="2012" name="J. Bacteriol.">
        <title>Genome Sequence of Nitratireductor pacificus Type Strain pht-3B.</title>
        <authorList>
            <person name="Lai Q."/>
            <person name="Li G."/>
            <person name="Shao Z."/>
        </authorList>
    </citation>
    <scope>NUCLEOTIDE SEQUENCE [LARGE SCALE GENOMIC DNA]</scope>
    <source>
        <strain evidence="6">pht-3B</strain>
    </source>
</reference>
<feature type="domain" description="YscD/Y4YQ C-terminal" evidence="4">
    <location>
        <begin position="224"/>
        <end position="276"/>
    </location>
</feature>
<dbReference type="InterPro" id="IPR008984">
    <property type="entry name" value="SMAD_FHA_dom_sf"/>
</dbReference>
<dbReference type="Proteomes" id="UP000006786">
    <property type="component" value="Unassembled WGS sequence"/>
</dbReference>
<keyword evidence="1" id="KW-0812">Transmembrane</keyword>
<accession>K2N0G0</accession>
<comment type="caution">
    <text evidence="5">The sequence shown here is derived from an EMBL/GenBank/DDBJ whole genome shotgun (WGS) entry which is preliminary data.</text>
</comment>
<dbReference type="EMBL" id="AMRM01000020">
    <property type="protein sequence ID" value="EKF17683.1"/>
    <property type="molecule type" value="Genomic_DNA"/>
</dbReference>
<dbReference type="Pfam" id="PF00498">
    <property type="entry name" value="FHA"/>
    <property type="match status" value="1"/>
</dbReference>